<dbReference type="AlphaFoldDB" id="A0A161XCD3"/>
<gene>
    <name evidence="8" type="primary">argT</name>
    <name evidence="8" type="ORF">PsAD2_04167</name>
</gene>
<accession>A0A161XCD3</accession>
<dbReference type="STRING" id="989403.SAMN05421798_101333"/>
<dbReference type="PATRIC" id="fig|989403.3.peg.4548"/>
<comment type="caution">
    <text evidence="8">The sequence shown here is derived from an EMBL/GenBank/DDBJ whole genome shotgun (WGS) entry which is preliminary data.</text>
</comment>
<keyword evidence="9" id="KW-1185">Reference proteome</keyword>
<evidence type="ECO:0000259" key="6">
    <source>
        <dbReference type="SMART" id="SM00062"/>
    </source>
</evidence>
<evidence type="ECO:0000256" key="3">
    <source>
        <dbReference type="ARBA" id="ARBA00022729"/>
    </source>
</evidence>
<comment type="similarity">
    <text evidence="2 4">Belongs to the bacterial solute-binding protein 3 family.</text>
</comment>
<dbReference type="PANTHER" id="PTHR35936:SF19">
    <property type="entry name" value="AMINO-ACID-BINDING PROTEIN YXEM-RELATED"/>
    <property type="match status" value="1"/>
</dbReference>
<name>A0A161XCD3_9HYPH</name>
<dbReference type="Proteomes" id="UP000076577">
    <property type="component" value="Unassembled WGS sequence"/>
</dbReference>
<comment type="subcellular location">
    <subcellularLocation>
        <location evidence="1">Cell envelope</location>
    </subcellularLocation>
</comment>
<feature type="signal peptide" evidence="5">
    <location>
        <begin position="1"/>
        <end position="35"/>
    </location>
</feature>
<evidence type="ECO:0000256" key="1">
    <source>
        <dbReference type="ARBA" id="ARBA00004196"/>
    </source>
</evidence>
<reference evidence="8 9" key="1">
    <citation type="journal article" date="2016" name="Front. Microbiol.">
        <title>Comparative Genomic Analysis Reveals a Diverse Repertoire of Genes Involved in Prokaryote-Eukaryote Interactions within the Pseudovibrio Genus.</title>
        <authorList>
            <person name="Romano S."/>
            <person name="Fernandez-Guerra A."/>
            <person name="Reen F.J."/>
            <person name="Glockner F.O."/>
            <person name="Crowley S.P."/>
            <person name="O'Sullivan O."/>
            <person name="Cotter P.D."/>
            <person name="Adams C."/>
            <person name="Dobson A.D."/>
            <person name="O'Gara F."/>
        </authorList>
    </citation>
    <scope>NUCLEOTIDE SEQUENCE [LARGE SCALE GENOMIC DNA]</scope>
    <source>
        <strain evidence="8 9">Ad2</strain>
    </source>
</reference>
<evidence type="ECO:0000313" key="9">
    <source>
        <dbReference type="Proteomes" id="UP000076577"/>
    </source>
</evidence>
<proteinExistence type="inferred from homology"/>
<dbReference type="InterPro" id="IPR018313">
    <property type="entry name" value="SBP_3_CS"/>
</dbReference>
<dbReference type="Pfam" id="PF00497">
    <property type="entry name" value="SBP_bac_3"/>
    <property type="match status" value="1"/>
</dbReference>
<organism evidence="8 9">
    <name type="scientific">Pseudovibrio axinellae</name>
    <dbReference type="NCBI Taxonomy" id="989403"/>
    <lineage>
        <taxon>Bacteria</taxon>
        <taxon>Pseudomonadati</taxon>
        <taxon>Pseudomonadota</taxon>
        <taxon>Alphaproteobacteria</taxon>
        <taxon>Hyphomicrobiales</taxon>
        <taxon>Stappiaceae</taxon>
        <taxon>Pseudovibrio</taxon>
    </lineage>
</organism>
<protein>
    <submittedName>
        <fullName evidence="8">Lysine-arginine-ornithine-binding periplasmic protein</fullName>
    </submittedName>
</protein>
<dbReference type="SMART" id="SM00062">
    <property type="entry name" value="PBPb"/>
    <property type="match status" value="1"/>
</dbReference>
<feature type="domain" description="Solute-binding protein family 3/N-terminal" evidence="6">
    <location>
        <begin position="40"/>
        <end position="267"/>
    </location>
</feature>
<sequence>MTTPAKNSQRGLQMGFARIATVATLALIASTQVQAKEWTKIRIATEASYPPFAFTTADGQLAGFEIELGNALCAEAKVECEWMPVDWDGLIPGLVAGKYDTIMASMSITPERKERIDFSAKYYQTPPGVAVPKDSKITEASVEGMAGALVGAQVGATHAVFAEDILSKSDVSMYPTADEYKLDLESGRLDAAIDDVVVLSDWLNSEEGACCKLLGTMSSIPQIHGEGVGVGVRKGNQDLADLFSKAVIALRENGKYKEINDKYFDFDAYGE</sequence>
<evidence type="ECO:0000259" key="7">
    <source>
        <dbReference type="SMART" id="SM00079"/>
    </source>
</evidence>
<dbReference type="GO" id="GO:0030313">
    <property type="term" value="C:cell envelope"/>
    <property type="evidence" value="ECO:0007669"/>
    <property type="project" value="UniProtKB-SubCell"/>
</dbReference>
<keyword evidence="3 5" id="KW-0732">Signal</keyword>
<dbReference type="GO" id="GO:0016020">
    <property type="term" value="C:membrane"/>
    <property type="evidence" value="ECO:0007669"/>
    <property type="project" value="InterPro"/>
</dbReference>
<evidence type="ECO:0000256" key="4">
    <source>
        <dbReference type="RuleBase" id="RU003744"/>
    </source>
</evidence>
<evidence type="ECO:0000256" key="2">
    <source>
        <dbReference type="ARBA" id="ARBA00010333"/>
    </source>
</evidence>
<dbReference type="PROSITE" id="PS01039">
    <property type="entry name" value="SBP_BACTERIAL_3"/>
    <property type="match status" value="1"/>
</dbReference>
<dbReference type="SUPFAM" id="SSF53850">
    <property type="entry name" value="Periplasmic binding protein-like II"/>
    <property type="match status" value="1"/>
</dbReference>
<dbReference type="SMART" id="SM00079">
    <property type="entry name" value="PBPe"/>
    <property type="match status" value="1"/>
</dbReference>
<evidence type="ECO:0000256" key="5">
    <source>
        <dbReference type="SAM" id="SignalP"/>
    </source>
</evidence>
<dbReference type="EMBL" id="LMCB01000130">
    <property type="protein sequence ID" value="KZL08498.1"/>
    <property type="molecule type" value="Genomic_DNA"/>
</dbReference>
<feature type="chain" id="PRO_5007829900" evidence="5">
    <location>
        <begin position="36"/>
        <end position="271"/>
    </location>
</feature>
<dbReference type="Gene3D" id="3.40.190.10">
    <property type="entry name" value="Periplasmic binding protein-like II"/>
    <property type="match status" value="2"/>
</dbReference>
<dbReference type="InterPro" id="IPR001638">
    <property type="entry name" value="Solute-binding_3/MltF_N"/>
</dbReference>
<dbReference type="PANTHER" id="PTHR35936">
    <property type="entry name" value="MEMBRANE-BOUND LYTIC MUREIN TRANSGLYCOSYLASE F"/>
    <property type="match status" value="1"/>
</dbReference>
<evidence type="ECO:0000313" key="8">
    <source>
        <dbReference type="EMBL" id="KZL08498.1"/>
    </source>
</evidence>
<dbReference type="GO" id="GO:0015276">
    <property type="term" value="F:ligand-gated monoatomic ion channel activity"/>
    <property type="evidence" value="ECO:0007669"/>
    <property type="project" value="InterPro"/>
</dbReference>
<feature type="domain" description="Ionotropic glutamate receptor C-terminal" evidence="7">
    <location>
        <begin position="40"/>
        <end position="266"/>
    </location>
</feature>
<dbReference type="InterPro" id="IPR001320">
    <property type="entry name" value="Iontro_rcpt_C"/>
</dbReference>